<dbReference type="EMBL" id="LAZR01017266">
    <property type="protein sequence ID" value="KKM01132.1"/>
    <property type="molecule type" value="Genomic_DNA"/>
</dbReference>
<dbReference type="AlphaFoldDB" id="A0A0F9HDB5"/>
<gene>
    <name evidence="1" type="ORF">LCGC14_1797520</name>
</gene>
<name>A0A0F9HDB5_9ZZZZ</name>
<sequence>MAAGDAPSTLTELRTDFLEKLKEVTGVSAVNTIVNRFLNQANQDFHQERWWWAERRAVIITDNPYTTGTIALTLATSLTAVTGTDTLWNTANNFGRNNAIVGHKMILAGSNDTYLINAVGSDTSITLDSSYTGTSDLSGDDYTV</sequence>
<feature type="non-terminal residue" evidence="1">
    <location>
        <position position="144"/>
    </location>
</feature>
<protein>
    <submittedName>
        <fullName evidence="1">Uncharacterized protein</fullName>
    </submittedName>
</protein>
<comment type="caution">
    <text evidence="1">The sequence shown here is derived from an EMBL/GenBank/DDBJ whole genome shotgun (WGS) entry which is preliminary data.</text>
</comment>
<proteinExistence type="predicted"/>
<accession>A0A0F9HDB5</accession>
<reference evidence="1" key="1">
    <citation type="journal article" date="2015" name="Nature">
        <title>Complex archaea that bridge the gap between prokaryotes and eukaryotes.</title>
        <authorList>
            <person name="Spang A."/>
            <person name="Saw J.H."/>
            <person name="Jorgensen S.L."/>
            <person name="Zaremba-Niedzwiedzka K."/>
            <person name="Martijn J."/>
            <person name="Lind A.E."/>
            <person name="van Eijk R."/>
            <person name="Schleper C."/>
            <person name="Guy L."/>
            <person name="Ettema T.J."/>
        </authorList>
    </citation>
    <scope>NUCLEOTIDE SEQUENCE</scope>
</reference>
<evidence type="ECO:0000313" key="1">
    <source>
        <dbReference type="EMBL" id="KKM01132.1"/>
    </source>
</evidence>
<organism evidence="1">
    <name type="scientific">marine sediment metagenome</name>
    <dbReference type="NCBI Taxonomy" id="412755"/>
    <lineage>
        <taxon>unclassified sequences</taxon>
        <taxon>metagenomes</taxon>
        <taxon>ecological metagenomes</taxon>
    </lineage>
</organism>